<dbReference type="FunFam" id="3.40.50.720:FF:000084">
    <property type="entry name" value="Short-chain dehydrogenase reductase"/>
    <property type="match status" value="1"/>
</dbReference>
<comment type="similarity">
    <text evidence="1">Belongs to the short-chain dehydrogenases/reductases (SDR) family.</text>
</comment>
<keyword evidence="2" id="KW-0521">NADP</keyword>
<evidence type="ECO:0000256" key="1">
    <source>
        <dbReference type="ARBA" id="ARBA00006484"/>
    </source>
</evidence>
<dbReference type="NCBIfam" id="NF005559">
    <property type="entry name" value="PRK07231.1"/>
    <property type="match status" value="1"/>
</dbReference>
<dbReference type="CDD" id="cd05233">
    <property type="entry name" value="SDR_c"/>
    <property type="match status" value="1"/>
</dbReference>
<dbReference type="GO" id="GO:0016491">
    <property type="term" value="F:oxidoreductase activity"/>
    <property type="evidence" value="ECO:0007669"/>
    <property type="project" value="UniProtKB-KW"/>
</dbReference>
<dbReference type="PANTHER" id="PTHR43180">
    <property type="entry name" value="3-OXOACYL-(ACYL-CARRIER-PROTEIN) REDUCTASE (AFU_ORTHOLOGUE AFUA_6G11210)"/>
    <property type="match status" value="1"/>
</dbReference>
<proteinExistence type="inferred from homology"/>
<dbReference type="OrthoDB" id="417891at2759"/>
<dbReference type="SUPFAM" id="SSF51735">
    <property type="entry name" value="NAD(P)-binding Rossmann-fold domains"/>
    <property type="match status" value="1"/>
</dbReference>
<keyword evidence="5" id="KW-1185">Reference proteome</keyword>
<accession>A0A6G1KLB9</accession>
<sequence length="269" mass="28582">MPGRLENKIAIITGSSSGIGRATALAFAREGATVVCSDIREEARDEQSENSQLTTVQELEKLGAKCAFVKCDTSQAKDVEALVKKAVEVYGRLDIMMNNAGIACEGGAPTAIWDYPEDWWDKTMAVNQKGVFLGTKYASLQMKDQEPHASGDRGWIINVASVLGLGGTPGSVGYVSSKHGVMGITRTAAWDCGKHRIHVNALCPGYTATSMTKVLLDNTDINARLSDMHPLKGLGNAEDLARAAVFLASEDASWVSGIALPVDGGYSCV</sequence>
<name>A0A6G1KLB9_9PLEO</name>
<evidence type="ECO:0000256" key="3">
    <source>
        <dbReference type="ARBA" id="ARBA00023002"/>
    </source>
</evidence>
<dbReference type="Proteomes" id="UP000799428">
    <property type="component" value="Unassembled WGS sequence"/>
</dbReference>
<dbReference type="PRINTS" id="PR00081">
    <property type="entry name" value="GDHRDH"/>
</dbReference>
<dbReference type="Gene3D" id="3.40.50.720">
    <property type="entry name" value="NAD(P)-binding Rossmann-like Domain"/>
    <property type="match status" value="1"/>
</dbReference>
<evidence type="ECO:0000313" key="4">
    <source>
        <dbReference type="EMBL" id="KAF2713157.1"/>
    </source>
</evidence>
<dbReference type="PROSITE" id="PS00061">
    <property type="entry name" value="ADH_SHORT"/>
    <property type="match status" value="1"/>
</dbReference>
<dbReference type="PRINTS" id="PR00080">
    <property type="entry name" value="SDRFAMILY"/>
</dbReference>
<protein>
    <submittedName>
        <fullName evidence="4">Short-chain dehydrogenase/reductase-like protein</fullName>
    </submittedName>
</protein>
<keyword evidence="3" id="KW-0560">Oxidoreductase</keyword>
<dbReference type="EMBL" id="MU005765">
    <property type="protein sequence ID" value="KAF2713157.1"/>
    <property type="molecule type" value="Genomic_DNA"/>
</dbReference>
<dbReference type="InterPro" id="IPR036291">
    <property type="entry name" value="NAD(P)-bd_dom_sf"/>
</dbReference>
<dbReference type="PANTHER" id="PTHR43180:SF66">
    <property type="entry name" value="SHORT-CHAIN DEHYDROGENASE_REDUCTASE FAMILY PROTEIN"/>
    <property type="match status" value="1"/>
</dbReference>
<reference evidence="4" key="1">
    <citation type="journal article" date="2020" name="Stud. Mycol.">
        <title>101 Dothideomycetes genomes: a test case for predicting lifestyles and emergence of pathogens.</title>
        <authorList>
            <person name="Haridas S."/>
            <person name="Albert R."/>
            <person name="Binder M."/>
            <person name="Bloem J."/>
            <person name="Labutti K."/>
            <person name="Salamov A."/>
            <person name="Andreopoulos B."/>
            <person name="Baker S."/>
            <person name="Barry K."/>
            <person name="Bills G."/>
            <person name="Bluhm B."/>
            <person name="Cannon C."/>
            <person name="Castanera R."/>
            <person name="Culley D."/>
            <person name="Daum C."/>
            <person name="Ezra D."/>
            <person name="Gonzalez J."/>
            <person name="Henrissat B."/>
            <person name="Kuo A."/>
            <person name="Liang C."/>
            <person name="Lipzen A."/>
            <person name="Lutzoni F."/>
            <person name="Magnuson J."/>
            <person name="Mondo S."/>
            <person name="Nolan M."/>
            <person name="Ohm R."/>
            <person name="Pangilinan J."/>
            <person name="Park H.-J."/>
            <person name="Ramirez L."/>
            <person name="Alfaro M."/>
            <person name="Sun H."/>
            <person name="Tritt A."/>
            <person name="Yoshinaga Y."/>
            <person name="Zwiers L.-H."/>
            <person name="Turgeon B."/>
            <person name="Goodwin S."/>
            <person name="Spatafora J."/>
            <person name="Crous P."/>
            <person name="Grigoriev I."/>
        </authorList>
    </citation>
    <scope>NUCLEOTIDE SEQUENCE</scope>
    <source>
        <strain evidence="4">CBS 279.74</strain>
    </source>
</reference>
<gene>
    <name evidence="4" type="ORF">K504DRAFT_369021</name>
</gene>
<dbReference type="AlphaFoldDB" id="A0A6G1KLB9"/>
<dbReference type="InterPro" id="IPR020904">
    <property type="entry name" value="Sc_DH/Rdtase_CS"/>
</dbReference>
<evidence type="ECO:0000256" key="2">
    <source>
        <dbReference type="ARBA" id="ARBA00022857"/>
    </source>
</evidence>
<evidence type="ECO:0000313" key="5">
    <source>
        <dbReference type="Proteomes" id="UP000799428"/>
    </source>
</evidence>
<dbReference type="Pfam" id="PF13561">
    <property type="entry name" value="adh_short_C2"/>
    <property type="match status" value="1"/>
</dbReference>
<organism evidence="4 5">
    <name type="scientific">Pleomassaria siparia CBS 279.74</name>
    <dbReference type="NCBI Taxonomy" id="1314801"/>
    <lineage>
        <taxon>Eukaryota</taxon>
        <taxon>Fungi</taxon>
        <taxon>Dikarya</taxon>
        <taxon>Ascomycota</taxon>
        <taxon>Pezizomycotina</taxon>
        <taxon>Dothideomycetes</taxon>
        <taxon>Pleosporomycetidae</taxon>
        <taxon>Pleosporales</taxon>
        <taxon>Pleomassariaceae</taxon>
        <taxon>Pleomassaria</taxon>
    </lineage>
</organism>
<dbReference type="InterPro" id="IPR002347">
    <property type="entry name" value="SDR_fam"/>
</dbReference>